<gene>
    <name evidence="2" type="ordered locus">PCC7424_5442</name>
</gene>
<keyword evidence="1" id="KW-0812">Transmembrane</keyword>
<dbReference type="AlphaFoldDB" id="B7KMJ4"/>
<dbReference type="EMBL" id="CP001293">
    <property type="protein sequence ID" value="ACK74016.1"/>
    <property type="molecule type" value="Genomic_DNA"/>
</dbReference>
<keyword evidence="3" id="KW-1185">Reference proteome</keyword>
<keyword evidence="1" id="KW-1133">Transmembrane helix</keyword>
<evidence type="ECO:0000313" key="3">
    <source>
        <dbReference type="Proteomes" id="UP000002384"/>
    </source>
</evidence>
<evidence type="ECO:0000313" key="2">
    <source>
        <dbReference type="EMBL" id="ACK74016.1"/>
    </source>
</evidence>
<protein>
    <submittedName>
        <fullName evidence="2">Uncharacterized protein</fullName>
    </submittedName>
</protein>
<sequence length="34" mass="3863">MIAAWLAKCIIAVLHCVVIPFIVELSRPDEREPE</sequence>
<keyword evidence="1" id="KW-0472">Membrane</keyword>
<geneLocation type="plasmid" evidence="2 3">
    <name>pP742402</name>
</geneLocation>
<evidence type="ECO:0000256" key="1">
    <source>
        <dbReference type="SAM" id="Phobius"/>
    </source>
</evidence>
<organism evidence="2 3">
    <name type="scientific">Gloeothece citriformis (strain PCC 7424)</name>
    <name type="common">Cyanothece sp. (strain PCC 7424)</name>
    <dbReference type="NCBI Taxonomy" id="65393"/>
    <lineage>
        <taxon>Bacteria</taxon>
        <taxon>Bacillati</taxon>
        <taxon>Cyanobacteriota</taxon>
        <taxon>Cyanophyceae</taxon>
        <taxon>Oscillatoriophycideae</taxon>
        <taxon>Chroococcales</taxon>
        <taxon>Aphanothecaceae</taxon>
        <taxon>Gloeothece</taxon>
        <taxon>Gloeothece citriformis</taxon>
    </lineage>
</organism>
<dbReference type="Proteomes" id="UP000002384">
    <property type="component" value="Plasmid pP742402"/>
</dbReference>
<dbReference type="KEGG" id="cyc:PCC7424_5442"/>
<keyword evidence="2" id="KW-0614">Plasmid</keyword>
<accession>B7KMJ4</accession>
<name>B7KMJ4_GLOC7</name>
<dbReference type="HOGENOM" id="CLU_3373334_0_0_3"/>
<reference evidence="3" key="1">
    <citation type="journal article" date="2011" name="MBio">
        <title>Novel metabolic attributes of the genus Cyanothece, comprising a group of unicellular nitrogen-fixing Cyanobacteria.</title>
        <authorList>
            <person name="Bandyopadhyay A."/>
            <person name="Elvitigala T."/>
            <person name="Welsh E."/>
            <person name="Stockel J."/>
            <person name="Liberton M."/>
            <person name="Min H."/>
            <person name="Sherman L.A."/>
            <person name="Pakrasi H.B."/>
        </authorList>
    </citation>
    <scope>NUCLEOTIDE SEQUENCE [LARGE SCALE GENOMIC DNA]</scope>
    <source>
        <strain evidence="3">PCC 7424</strain>
        <plasmid evidence="3">pP742402</plasmid>
    </source>
</reference>
<proteinExistence type="predicted"/>
<feature type="transmembrane region" description="Helical" evidence="1">
    <location>
        <begin position="5"/>
        <end position="23"/>
    </location>
</feature>